<keyword evidence="3" id="KW-1185">Reference proteome</keyword>
<feature type="transmembrane region" description="Helical" evidence="1">
    <location>
        <begin position="12"/>
        <end position="38"/>
    </location>
</feature>
<name>A0A7W6NCQ2_9HYPH</name>
<accession>A0A7W6NCQ2</accession>
<proteinExistence type="predicted"/>
<reference evidence="2 3" key="1">
    <citation type="submission" date="2020-08" db="EMBL/GenBank/DDBJ databases">
        <title>Genomic Encyclopedia of Type Strains, Phase IV (KMG-IV): sequencing the most valuable type-strain genomes for metagenomic binning, comparative biology and taxonomic classification.</title>
        <authorList>
            <person name="Goeker M."/>
        </authorList>
    </citation>
    <scope>NUCLEOTIDE SEQUENCE [LARGE SCALE GENOMIC DNA]</scope>
    <source>
        <strain evidence="2 3">DSM 23447</strain>
    </source>
</reference>
<comment type="caution">
    <text evidence="2">The sequence shown here is derived from an EMBL/GenBank/DDBJ whole genome shotgun (WGS) entry which is preliminary data.</text>
</comment>
<evidence type="ECO:0000256" key="1">
    <source>
        <dbReference type="SAM" id="Phobius"/>
    </source>
</evidence>
<feature type="transmembrane region" description="Helical" evidence="1">
    <location>
        <begin position="44"/>
        <end position="62"/>
    </location>
</feature>
<keyword evidence="1" id="KW-0812">Transmembrane</keyword>
<evidence type="ECO:0000313" key="2">
    <source>
        <dbReference type="EMBL" id="MBB4052994.1"/>
    </source>
</evidence>
<sequence>MKTMIGTPLVRLIAGFVIWAVGFVVLYAVQALGCAYGWGDWHRPVLIGLYLLALIPLIWLAMPARAGAEDGPLHMAALWANRAALVAAILVFLPTTFASLCI</sequence>
<feature type="transmembrane region" description="Helical" evidence="1">
    <location>
        <begin position="83"/>
        <end position="100"/>
    </location>
</feature>
<dbReference type="Proteomes" id="UP000547011">
    <property type="component" value="Unassembled WGS sequence"/>
</dbReference>
<dbReference type="RefSeq" id="WP_183311788.1">
    <property type="nucleotide sequence ID" value="NZ_JACIEW010000006.1"/>
</dbReference>
<dbReference type="EMBL" id="JACIEW010000006">
    <property type="protein sequence ID" value="MBB4052994.1"/>
    <property type="molecule type" value="Genomic_DNA"/>
</dbReference>
<organism evidence="2 3">
    <name type="scientific">Devosia subaequoris</name>
    <dbReference type="NCBI Taxonomy" id="395930"/>
    <lineage>
        <taxon>Bacteria</taxon>
        <taxon>Pseudomonadati</taxon>
        <taxon>Pseudomonadota</taxon>
        <taxon>Alphaproteobacteria</taxon>
        <taxon>Hyphomicrobiales</taxon>
        <taxon>Devosiaceae</taxon>
        <taxon>Devosia</taxon>
    </lineage>
</organism>
<keyword evidence="1" id="KW-0472">Membrane</keyword>
<gene>
    <name evidence="2" type="ORF">GGR20_002650</name>
</gene>
<protein>
    <submittedName>
        <fullName evidence="2">Uncharacterized protein</fullName>
    </submittedName>
</protein>
<dbReference type="AlphaFoldDB" id="A0A7W6NCQ2"/>
<keyword evidence="1" id="KW-1133">Transmembrane helix</keyword>
<evidence type="ECO:0000313" key="3">
    <source>
        <dbReference type="Proteomes" id="UP000547011"/>
    </source>
</evidence>